<keyword evidence="2" id="KW-0812">Transmembrane</keyword>
<organism evidence="3 4">
    <name type="scientific">Litorihabitans aurantiacus</name>
    <dbReference type="NCBI Taxonomy" id="1930061"/>
    <lineage>
        <taxon>Bacteria</taxon>
        <taxon>Bacillati</taxon>
        <taxon>Actinomycetota</taxon>
        <taxon>Actinomycetes</taxon>
        <taxon>Micrococcales</taxon>
        <taxon>Beutenbergiaceae</taxon>
        <taxon>Litorihabitans</taxon>
    </lineage>
</organism>
<comment type="caution">
    <text evidence="3">The sequence shown here is derived from an EMBL/GenBank/DDBJ whole genome shotgun (WGS) entry which is preliminary data.</text>
</comment>
<dbReference type="EMBL" id="BSUM01000001">
    <property type="protein sequence ID" value="GMA33232.1"/>
    <property type="molecule type" value="Genomic_DNA"/>
</dbReference>
<dbReference type="RefSeq" id="WP_284251911.1">
    <property type="nucleotide sequence ID" value="NZ_BSUM01000001.1"/>
</dbReference>
<dbReference type="Proteomes" id="UP001157161">
    <property type="component" value="Unassembled WGS sequence"/>
</dbReference>
<evidence type="ECO:0000313" key="4">
    <source>
        <dbReference type="Proteomes" id="UP001157161"/>
    </source>
</evidence>
<dbReference type="AlphaFoldDB" id="A0AA37XHX2"/>
<gene>
    <name evidence="3" type="ORF">GCM10025875_32240</name>
</gene>
<keyword evidence="2" id="KW-1133">Transmembrane helix</keyword>
<feature type="transmembrane region" description="Helical" evidence="2">
    <location>
        <begin position="104"/>
        <end position="131"/>
    </location>
</feature>
<name>A0AA37XHX2_9MICO</name>
<feature type="transmembrane region" description="Helical" evidence="2">
    <location>
        <begin position="77"/>
        <end position="98"/>
    </location>
</feature>
<protein>
    <submittedName>
        <fullName evidence="3">Uncharacterized protein</fullName>
    </submittedName>
</protein>
<accession>A0AA37XHX2</accession>
<keyword evidence="2" id="KW-0472">Membrane</keyword>
<feature type="region of interest" description="Disordered" evidence="1">
    <location>
        <begin position="1"/>
        <end position="21"/>
    </location>
</feature>
<sequence>MRPAPTPAELEDAPGAPFAPDEAQLDTPLVAALDLAPLTVVPTRRRIAQVRDAAFAGRYGRGGPLGDERREAAPQTIALGVAVAVAAIPAVLTVVLAVRDGGDAVLVNVALTLGLGLVAGALTYPAVAAGVRRRWRRRARLADVAKLSGLRLRLAPHPEVLPAVVRADDRLVDYTIQQGDVLSGRVRGHLLMVGLRSGHQMVNTRTQQVDHVWVALRRRAEEEPGVAVDVQDLSALERWCAADARPRPVHLVVDDEWIALGVDSPFGDLGVLADLVSGTDVALAAVESRERER</sequence>
<keyword evidence="4" id="KW-1185">Reference proteome</keyword>
<evidence type="ECO:0000256" key="1">
    <source>
        <dbReference type="SAM" id="MobiDB-lite"/>
    </source>
</evidence>
<evidence type="ECO:0000256" key="2">
    <source>
        <dbReference type="SAM" id="Phobius"/>
    </source>
</evidence>
<proteinExistence type="predicted"/>
<reference evidence="3" key="2">
    <citation type="submission" date="2023-02" db="EMBL/GenBank/DDBJ databases">
        <authorList>
            <person name="Sun Q."/>
            <person name="Mori K."/>
        </authorList>
    </citation>
    <scope>NUCLEOTIDE SEQUENCE</scope>
    <source>
        <strain evidence="3">NBRC 112290</strain>
    </source>
</reference>
<evidence type="ECO:0000313" key="3">
    <source>
        <dbReference type="EMBL" id="GMA33232.1"/>
    </source>
</evidence>
<reference evidence="3" key="1">
    <citation type="journal article" date="2014" name="Int. J. Syst. Evol. Microbiol.">
        <title>Complete genome sequence of Corynebacterium casei LMG S-19264T (=DSM 44701T), isolated from a smear-ripened cheese.</title>
        <authorList>
            <consortium name="US DOE Joint Genome Institute (JGI-PGF)"/>
            <person name="Walter F."/>
            <person name="Albersmeier A."/>
            <person name="Kalinowski J."/>
            <person name="Ruckert C."/>
        </authorList>
    </citation>
    <scope>NUCLEOTIDE SEQUENCE</scope>
    <source>
        <strain evidence="3">NBRC 112290</strain>
    </source>
</reference>